<evidence type="ECO:0000256" key="6">
    <source>
        <dbReference type="RuleBase" id="RU000320"/>
    </source>
</evidence>
<dbReference type="GO" id="GO:0042773">
    <property type="term" value="P:ATP synthesis coupled electron transport"/>
    <property type="evidence" value="ECO:0007669"/>
    <property type="project" value="InterPro"/>
</dbReference>
<dbReference type="GO" id="GO:0012505">
    <property type="term" value="C:endomembrane system"/>
    <property type="evidence" value="ECO:0007669"/>
    <property type="project" value="UniProtKB-SubCell"/>
</dbReference>
<dbReference type="EC" id="7.1.1.-" evidence="5"/>
<sequence>MEVLLSLSPFLCLAVGTLLLMLVDAFSKQSPGLPLGLALTFLASAAFSVSIWFYGVERLEHASSFLSPWLLIDRTTLFLIALLCLGGCLSALLAGGYLKEHLLERGEFYPLLAFSTFGALMTAAAGDMLTLFLGLETMSIGAYAMIGYRRGSLRATEAALKYFLLGSFAAAIMLYGIAFLYGATGHTDLAGLRTVITQHEQSPLVVIGLMLLLVGLLFKVSAVPFHMWTPDAYEGAPTPSTAFMAIVVKGAAFAMILRTLLGVFGDVNAMSWAAGWPPVLGVIAFASMTFANLIAARQESVKRMLAYSSIAHAGYILVGVLINSPGSTVGSASVLFYLTAYTVSTAGAFGSLIACGSRNAEAVSYQDLAGLGRRHPMPALAFSFFILSLAGIPPTAGFLGKWFILQATIQGECHLFALFILLNSVLAAYYYLRVIVYLYMKEPNEWDPVARPMHSSYVTAALVISAILVIALGISPSYPLALASAAAVIPAGG</sequence>
<feature type="transmembrane region" description="Helical" evidence="5">
    <location>
        <begin position="77"/>
        <end position="98"/>
    </location>
</feature>
<dbReference type="InterPro" id="IPR001750">
    <property type="entry name" value="ND/Mrp_TM"/>
</dbReference>
<evidence type="ECO:0000256" key="5">
    <source>
        <dbReference type="HAMAP-Rule" id="MF_00445"/>
    </source>
</evidence>
<feature type="transmembrane region" description="Helical" evidence="5">
    <location>
        <begin position="304"/>
        <end position="322"/>
    </location>
</feature>
<comment type="subcellular location">
    <subcellularLocation>
        <location evidence="5">Cell membrane</location>
        <topology evidence="5">Multi-pass membrane protein</topology>
    </subcellularLocation>
    <subcellularLocation>
        <location evidence="1">Endomembrane system</location>
        <topology evidence="1">Multi-pass membrane protein</topology>
    </subcellularLocation>
    <subcellularLocation>
        <location evidence="6">Membrane</location>
        <topology evidence="6">Multi-pass membrane protein</topology>
    </subcellularLocation>
</comment>
<comment type="catalytic activity">
    <reaction evidence="5">
        <text>a quinone + NADH + 5 H(+)(in) = a quinol + NAD(+) + 4 H(+)(out)</text>
        <dbReference type="Rhea" id="RHEA:57888"/>
        <dbReference type="ChEBI" id="CHEBI:15378"/>
        <dbReference type="ChEBI" id="CHEBI:24646"/>
        <dbReference type="ChEBI" id="CHEBI:57540"/>
        <dbReference type="ChEBI" id="CHEBI:57945"/>
        <dbReference type="ChEBI" id="CHEBI:132124"/>
    </reaction>
</comment>
<feature type="domain" description="NADH:quinone oxidoreductase/Mrp antiporter transmembrane" evidence="7">
    <location>
        <begin position="125"/>
        <end position="426"/>
    </location>
</feature>
<keyword evidence="5" id="KW-0874">Quinone</keyword>
<keyword evidence="5" id="KW-1278">Translocase</keyword>
<accession>A0A1L6MXT3</accession>
<dbReference type="GO" id="GO:0050136">
    <property type="term" value="F:NADH dehydrogenase (quinone) (non-electrogenic) activity"/>
    <property type="evidence" value="ECO:0007669"/>
    <property type="project" value="UniProtKB-UniRule"/>
</dbReference>
<dbReference type="NCBIfam" id="TIGR01770">
    <property type="entry name" value="NDH_I_N"/>
    <property type="match status" value="1"/>
</dbReference>
<keyword evidence="5" id="KW-0830">Ubiquinone</keyword>
<feature type="transmembrane region" description="Helical" evidence="5">
    <location>
        <begin position="241"/>
        <end position="264"/>
    </location>
</feature>
<feature type="transmembrane region" description="Helical" evidence="5">
    <location>
        <begin position="158"/>
        <end position="181"/>
    </location>
</feature>
<comment type="function">
    <text evidence="5">NDH-1 shuttles electrons from NADH, via FMN and iron-sulfur (Fe-S) centers, to quinones in the respiratory chain. The immediate electron acceptor for the enzyme in this species is believed to be ubiquinone. Couples the redox reaction to proton translocation (for every two electrons transferred, four hydrogen ions are translocated across the cytoplasmic membrane), and thus conserves the redox energy in a proton gradient.</text>
</comment>
<dbReference type="KEGG" id="pabo:BCY86_05570"/>
<gene>
    <name evidence="5" type="primary">nuoN</name>
    <name evidence="8" type="ORF">BCY86_05570</name>
</gene>
<dbReference type="HAMAP" id="MF_00445">
    <property type="entry name" value="NDH1_NuoN_1"/>
    <property type="match status" value="1"/>
</dbReference>
<feature type="transmembrane region" description="Helical" evidence="5">
    <location>
        <begin position="118"/>
        <end position="146"/>
    </location>
</feature>
<dbReference type="Proteomes" id="UP000185544">
    <property type="component" value="Chromosome"/>
</dbReference>
<keyword evidence="5" id="KW-0520">NAD</keyword>
<evidence type="ECO:0000313" key="8">
    <source>
        <dbReference type="EMBL" id="APS00208.1"/>
    </source>
</evidence>
<comment type="similarity">
    <text evidence="5">Belongs to the complex I subunit 2 family.</text>
</comment>
<organism evidence="8 9">
    <name type="scientific">Pajaroellobacter abortibovis</name>
    <dbReference type="NCBI Taxonomy" id="1882918"/>
    <lineage>
        <taxon>Bacteria</taxon>
        <taxon>Pseudomonadati</taxon>
        <taxon>Myxococcota</taxon>
        <taxon>Polyangia</taxon>
        <taxon>Polyangiales</taxon>
        <taxon>Polyangiaceae</taxon>
    </lineage>
</organism>
<evidence type="ECO:0000313" key="9">
    <source>
        <dbReference type="Proteomes" id="UP000185544"/>
    </source>
</evidence>
<dbReference type="EMBL" id="CP016908">
    <property type="protein sequence ID" value="APS00208.1"/>
    <property type="molecule type" value="Genomic_DNA"/>
</dbReference>
<reference evidence="8 9" key="1">
    <citation type="submission" date="2016-08" db="EMBL/GenBank/DDBJ databases">
        <title>Identification and validation of antigenic proteins from Pajaroellobacter abortibovis using de-novo genome sequence assembly and reverse vaccinology.</title>
        <authorList>
            <person name="Welly B.T."/>
            <person name="Miller M.R."/>
            <person name="Stott J.L."/>
            <person name="Blanchard M.T."/>
            <person name="Islas-Trejo A.D."/>
            <person name="O'Rourke S.M."/>
            <person name="Young A.E."/>
            <person name="Medrano J.F."/>
            <person name="Van Eenennaam A.L."/>
        </authorList>
    </citation>
    <scope>NUCLEOTIDE SEQUENCE [LARGE SCALE GENOMIC DNA]</scope>
    <source>
        <strain evidence="8 9">BTF92-0548A/99-0131</strain>
    </source>
</reference>
<dbReference type="GO" id="GO:0048038">
    <property type="term" value="F:quinone binding"/>
    <property type="evidence" value="ECO:0007669"/>
    <property type="project" value="UniProtKB-KW"/>
</dbReference>
<dbReference type="OrthoDB" id="9805769at2"/>
<feature type="transmembrane region" description="Helical" evidence="5">
    <location>
        <begin position="201"/>
        <end position="220"/>
    </location>
</feature>
<dbReference type="STRING" id="1882918.BCY86_05570"/>
<keyword evidence="5" id="KW-1003">Cell membrane</keyword>
<keyword evidence="5" id="KW-0813">Transport</keyword>
<comment type="subunit">
    <text evidence="5">NDH-1 is composed of 14 different subunits. Subunits NuoA, H, J, K, L, M, N constitute the membrane sector of the complex.</text>
</comment>
<dbReference type="PANTHER" id="PTHR22773">
    <property type="entry name" value="NADH DEHYDROGENASE"/>
    <property type="match status" value="1"/>
</dbReference>
<proteinExistence type="inferred from homology"/>
<feature type="transmembrane region" description="Helical" evidence="5">
    <location>
        <begin position="377"/>
        <end position="404"/>
    </location>
</feature>
<name>A0A1L6MXT3_9BACT</name>
<dbReference type="GO" id="GO:0005886">
    <property type="term" value="C:plasma membrane"/>
    <property type="evidence" value="ECO:0007669"/>
    <property type="project" value="UniProtKB-SubCell"/>
</dbReference>
<evidence type="ECO:0000256" key="1">
    <source>
        <dbReference type="ARBA" id="ARBA00004127"/>
    </source>
</evidence>
<keyword evidence="9" id="KW-1185">Reference proteome</keyword>
<feature type="transmembrane region" description="Helical" evidence="5">
    <location>
        <begin position="334"/>
        <end position="356"/>
    </location>
</feature>
<feature type="transmembrane region" description="Helical" evidence="5">
    <location>
        <begin position="276"/>
        <end position="295"/>
    </location>
</feature>
<protein>
    <recommendedName>
        <fullName evidence="5">NADH-quinone oxidoreductase subunit N</fullName>
        <ecNumber evidence="5">7.1.1.-</ecNumber>
    </recommendedName>
    <alternativeName>
        <fullName evidence="5">NADH dehydrogenase I subunit N</fullName>
    </alternativeName>
    <alternativeName>
        <fullName evidence="5">NDH-1 subunit N</fullName>
    </alternativeName>
</protein>
<dbReference type="RefSeq" id="WP_075276872.1">
    <property type="nucleotide sequence ID" value="NZ_CP016908.1"/>
</dbReference>
<evidence type="ECO:0000256" key="4">
    <source>
        <dbReference type="ARBA" id="ARBA00023136"/>
    </source>
</evidence>
<dbReference type="InterPro" id="IPR010096">
    <property type="entry name" value="NADH-Q_OxRdtase_suN/2"/>
</dbReference>
<evidence type="ECO:0000256" key="3">
    <source>
        <dbReference type="ARBA" id="ARBA00022989"/>
    </source>
</evidence>
<keyword evidence="3 5" id="KW-1133">Transmembrane helix</keyword>
<keyword evidence="2 5" id="KW-0812">Transmembrane</keyword>
<dbReference type="AlphaFoldDB" id="A0A1L6MXT3"/>
<evidence type="ECO:0000259" key="7">
    <source>
        <dbReference type="Pfam" id="PF00361"/>
    </source>
</evidence>
<feature type="transmembrane region" description="Helical" evidence="5">
    <location>
        <begin position="35"/>
        <end position="56"/>
    </location>
</feature>
<keyword evidence="4 5" id="KW-0472">Membrane</keyword>
<evidence type="ECO:0000256" key="2">
    <source>
        <dbReference type="ARBA" id="ARBA00022692"/>
    </source>
</evidence>
<dbReference type="GO" id="GO:0008137">
    <property type="term" value="F:NADH dehydrogenase (ubiquinone) activity"/>
    <property type="evidence" value="ECO:0007669"/>
    <property type="project" value="InterPro"/>
</dbReference>
<feature type="transmembrane region" description="Helical" evidence="5">
    <location>
        <begin position="416"/>
        <end position="436"/>
    </location>
</feature>
<feature type="transmembrane region" description="Helical" evidence="5">
    <location>
        <begin position="457"/>
        <end position="474"/>
    </location>
</feature>
<dbReference type="Pfam" id="PF00361">
    <property type="entry name" value="Proton_antipo_M"/>
    <property type="match status" value="1"/>
</dbReference>